<sequence>MTAGPADLNADATPDADPEVDPMGEDLTTMLRTAGRAEELAVAAERPDGPDLLAGLVGDVRRRRVAYGSVLALGGVAAIGLGAAGALALGGAGDEDVEPPAVTVTPTPAPVSWAPPWAGTPLYLQAPSQATWPCGMARGYAGALPTWLAWDVGLDVGQIDLSTVDPAAVPLAVHGTLAPADDTDDSWYAVEHPALPDVVLVQDGFVVGTGTGSAERSRTTFAGAQPVRTVPSDAVSGEIADAVVQDATVTLAGCGGAPLAPGVYEVWVVQGLMLWGPEDGSAAGPPQSVFPWVVRAASGPFPLELTTPPPPQGEDDEGGGGGGAGGTGGGDRVVPPVTEAPSASGDVDGAGSGEVLMSWTGVPNATSYRVYRSASPDGPFSPAAEYEVATAEDRMIAGQAKKIWDASAYLEYVEESYPGPVYFRVAGYNAAGEGPWSGVVCSTPFGGTPC</sequence>
<feature type="region of interest" description="Disordered" evidence="1">
    <location>
        <begin position="301"/>
        <end position="349"/>
    </location>
</feature>
<dbReference type="GO" id="GO:0005975">
    <property type="term" value="P:carbohydrate metabolic process"/>
    <property type="evidence" value="ECO:0007669"/>
    <property type="project" value="UniProtKB-ARBA"/>
</dbReference>
<keyword evidence="2" id="KW-0472">Membrane</keyword>
<accession>A0A511YXX6</accession>
<reference evidence="3 4" key="1">
    <citation type="submission" date="2019-07" db="EMBL/GenBank/DDBJ databases">
        <title>Whole genome shotgun sequence of Actinotalea fermentans NBRC 105374.</title>
        <authorList>
            <person name="Hosoyama A."/>
            <person name="Uohara A."/>
            <person name="Ohji S."/>
            <person name="Ichikawa N."/>
        </authorList>
    </citation>
    <scope>NUCLEOTIDE SEQUENCE [LARGE SCALE GENOMIC DNA]</scope>
    <source>
        <strain evidence="3 4">NBRC 105374</strain>
    </source>
</reference>
<dbReference type="AlphaFoldDB" id="A0A511YXX6"/>
<evidence type="ECO:0000256" key="1">
    <source>
        <dbReference type="SAM" id="MobiDB-lite"/>
    </source>
</evidence>
<keyword evidence="2" id="KW-1133">Transmembrane helix</keyword>
<keyword evidence="4" id="KW-1185">Reference proteome</keyword>
<organism evidence="3 4">
    <name type="scientific">Actinotalea fermentans</name>
    <dbReference type="NCBI Taxonomy" id="43671"/>
    <lineage>
        <taxon>Bacteria</taxon>
        <taxon>Bacillati</taxon>
        <taxon>Actinomycetota</taxon>
        <taxon>Actinomycetes</taxon>
        <taxon>Micrococcales</taxon>
        <taxon>Cellulomonadaceae</taxon>
        <taxon>Actinotalea</taxon>
    </lineage>
</organism>
<feature type="compositionally biased region" description="Acidic residues" evidence="1">
    <location>
        <begin position="14"/>
        <end position="24"/>
    </location>
</feature>
<evidence type="ECO:0000313" key="4">
    <source>
        <dbReference type="Proteomes" id="UP000321484"/>
    </source>
</evidence>
<feature type="transmembrane region" description="Helical" evidence="2">
    <location>
        <begin position="70"/>
        <end position="92"/>
    </location>
</feature>
<proteinExistence type="predicted"/>
<dbReference type="EMBL" id="BJYK01000004">
    <property type="protein sequence ID" value="GEN80047.1"/>
    <property type="molecule type" value="Genomic_DNA"/>
</dbReference>
<evidence type="ECO:0008006" key="5">
    <source>
        <dbReference type="Google" id="ProtNLM"/>
    </source>
</evidence>
<comment type="caution">
    <text evidence="3">The sequence shown here is derived from an EMBL/GenBank/DDBJ whole genome shotgun (WGS) entry which is preliminary data.</text>
</comment>
<name>A0A511YXX6_9CELL</name>
<protein>
    <recommendedName>
        <fullName evidence="5">Fibronectin type-III domain-containing protein</fullName>
    </recommendedName>
</protein>
<feature type="region of interest" description="Disordered" evidence="1">
    <location>
        <begin position="1"/>
        <end position="24"/>
    </location>
</feature>
<feature type="compositionally biased region" description="Gly residues" evidence="1">
    <location>
        <begin position="319"/>
        <end position="331"/>
    </location>
</feature>
<dbReference type="Proteomes" id="UP000321484">
    <property type="component" value="Unassembled WGS sequence"/>
</dbReference>
<dbReference type="Gene3D" id="2.60.40.10">
    <property type="entry name" value="Immunoglobulins"/>
    <property type="match status" value="1"/>
</dbReference>
<gene>
    <name evidence="3" type="ORF">AFE02nite_17810</name>
</gene>
<keyword evidence="2" id="KW-0812">Transmembrane</keyword>
<evidence type="ECO:0000313" key="3">
    <source>
        <dbReference type="EMBL" id="GEN80047.1"/>
    </source>
</evidence>
<dbReference type="InterPro" id="IPR013783">
    <property type="entry name" value="Ig-like_fold"/>
</dbReference>
<evidence type="ECO:0000256" key="2">
    <source>
        <dbReference type="SAM" id="Phobius"/>
    </source>
</evidence>